<dbReference type="Proteomes" id="UP001374584">
    <property type="component" value="Unassembled WGS sequence"/>
</dbReference>
<dbReference type="AlphaFoldDB" id="A0AAN9R4A8"/>
<protein>
    <submittedName>
        <fullName evidence="1">Uncharacterized protein</fullName>
    </submittedName>
</protein>
<sequence>MAPLPNYLRHVNRVNIVTYRLINKINFSLSNYFSLSFFTGYQNIPQPFRGEQSQLPYEPLTATVKIVELPIGQLSKKKCWTIRCQYYSVIGLIKVKQINIPKHVIDSHNKTIVNRKYGKENRL</sequence>
<evidence type="ECO:0000313" key="1">
    <source>
        <dbReference type="EMBL" id="KAK7357484.1"/>
    </source>
</evidence>
<name>A0AAN9R4A8_PHACN</name>
<keyword evidence="2" id="KW-1185">Reference proteome</keyword>
<evidence type="ECO:0000313" key="2">
    <source>
        <dbReference type="Proteomes" id="UP001374584"/>
    </source>
</evidence>
<accession>A0AAN9R4A8</accession>
<reference evidence="1 2" key="1">
    <citation type="submission" date="2024-01" db="EMBL/GenBank/DDBJ databases">
        <title>The genomes of 5 underutilized Papilionoideae crops provide insights into root nodulation and disease resistanc.</title>
        <authorList>
            <person name="Jiang F."/>
        </authorList>
    </citation>
    <scope>NUCLEOTIDE SEQUENCE [LARGE SCALE GENOMIC DNA]</scope>
    <source>
        <strain evidence="1">JINMINGXINNONG_FW02</strain>
        <tissue evidence="1">Leaves</tissue>
    </source>
</reference>
<comment type="caution">
    <text evidence="1">The sequence shown here is derived from an EMBL/GenBank/DDBJ whole genome shotgun (WGS) entry which is preliminary data.</text>
</comment>
<dbReference type="EMBL" id="JAYMYR010000006">
    <property type="protein sequence ID" value="KAK7357484.1"/>
    <property type="molecule type" value="Genomic_DNA"/>
</dbReference>
<proteinExistence type="predicted"/>
<gene>
    <name evidence="1" type="ORF">VNO80_16772</name>
</gene>
<organism evidence="1 2">
    <name type="scientific">Phaseolus coccineus</name>
    <name type="common">Scarlet runner bean</name>
    <name type="synonym">Phaseolus multiflorus</name>
    <dbReference type="NCBI Taxonomy" id="3886"/>
    <lineage>
        <taxon>Eukaryota</taxon>
        <taxon>Viridiplantae</taxon>
        <taxon>Streptophyta</taxon>
        <taxon>Embryophyta</taxon>
        <taxon>Tracheophyta</taxon>
        <taxon>Spermatophyta</taxon>
        <taxon>Magnoliopsida</taxon>
        <taxon>eudicotyledons</taxon>
        <taxon>Gunneridae</taxon>
        <taxon>Pentapetalae</taxon>
        <taxon>rosids</taxon>
        <taxon>fabids</taxon>
        <taxon>Fabales</taxon>
        <taxon>Fabaceae</taxon>
        <taxon>Papilionoideae</taxon>
        <taxon>50 kb inversion clade</taxon>
        <taxon>NPAAA clade</taxon>
        <taxon>indigoferoid/millettioid clade</taxon>
        <taxon>Phaseoleae</taxon>
        <taxon>Phaseolus</taxon>
    </lineage>
</organism>